<dbReference type="PANTHER" id="PTHR38766">
    <property type="entry name" value="FLAGELLAR PROTEIN FLIO"/>
    <property type="match status" value="1"/>
</dbReference>
<gene>
    <name evidence="8" type="primary">fliO</name>
    <name evidence="8" type="ORF">QC825_03610</name>
</gene>
<evidence type="ECO:0000256" key="3">
    <source>
        <dbReference type="ARBA" id="ARBA00022989"/>
    </source>
</evidence>
<keyword evidence="8" id="KW-0966">Cell projection</keyword>
<keyword evidence="4 7" id="KW-0472">Membrane</keyword>
<evidence type="ECO:0000256" key="6">
    <source>
        <dbReference type="ARBA" id="ARBA00037937"/>
    </source>
</evidence>
<evidence type="ECO:0000256" key="4">
    <source>
        <dbReference type="ARBA" id="ARBA00023136"/>
    </source>
</evidence>
<evidence type="ECO:0000256" key="7">
    <source>
        <dbReference type="RuleBase" id="RU362064"/>
    </source>
</evidence>
<accession>A0ABU1GTK7</accession>
<keyword evidence="5 7" id="KW-0975">Bacterial flagellum</keyword>
<evidence type="ECO:0000256" key="1">
    <source>
        <dbReference type="ARBA" id="ARBA00022475"/>
    </source>
</evidence>
<keyword evidence="8" id="KW-0282">Flagellum</keyword>
<keyword evidence="1 7" id="KW-1003">Cell membrane</keyword>
<dbReference type="EMBL" id="JARWAO010000002">
    <property type="protein sequence ID" value="MDR5895165.1"/>
    <property type="molecule type" value="Genomic_DNA"/>
</dbReference>
<dbReference type="Pfam" id="PF04347">
    <property type="entry name" value="FliO"/>
    <property type="match status" value="1"/>
</dbReference>
<evidence type="ECO:0000313" key="9">
    <source>
        <dbReference type="Proteomes" id="UP001269375"/>
    </source>
</evidence>
<evidence type="ECO:0000256" key="5">
    <source>
        <dbReference type="ARBA" id="ARBA00023143"/>
    </source>
</evidence>
<dbReference type="RefSeq" id="WP_251590388.1">
    <property type="nucleotide sequence ID" value="NZ_JAMLJI010000001.1"/>
</dbReference>
<evidence type="ECO:0000256" key="2">
    <source>
        <dbReference type="ARBA" id="ARBA00022692"/>
    </source>
</evidence>
<dbReference type="InterPro" id="IPR022781">
    <property type="entry name" value="Flagellar_biosynth_FliO"/>
</dbReference>
<comment type="subcellular location">
    <subcellularLocation>
        <location evidence="7">Cell membrane</location>
    </subcellularLocation>
    <subcellularLocation>
        <location evidence="7">Bacterial flagellum basal body</location>
    </subcellularLocation>
</comment>
<sequence length="158" mass="16857">MTALSESSVQTAITLGSHVTAQAAPVFQSGSGLGGMESLGKMVLGLLVVVALIFACAALVKRMGPMRQFSGANQQLRVLGSQAVGQRERVVVIQTEDARLVLGVTSQSITHLHTLPPLPEDEVATKDHETKTLPTFREALAHNLKKKMARTSSQRDNS</sequence>
<reference evidence="8 9" key="1">
    <citation type="submission" date="2023-04" db="EMBL/GenBank/DDBJ databases">
        <title>A long-awaited taxogenomic arrangement of the family Halomonadaceae.</title>
        <authorList>
            <person name="De La Haba R."/>
            <person name="Chuvochina M."/>
            <person name="Wittouck S."/>
            <person name="Arahal D.R."/>
            <person name="Sanchez-Porro C."/>
            <person name="Hugenholtz P."/>
            <person name="Ventosa A."/>
        </authorList>
    </citation>
    <scope>NUCLEOTIDE SEQUENCE [LARGE SCALE GENOMIC DNA]</scope>
    <source>
        <strain evidence="8 9">DSM 22428</strain>
    </source>
</reference>
<dbReference type="NCBIfam" id="TIGR03500">
    <property type="entry name" value="FliO_TIGR"/>
    <property type="match status" value="1"/>
</dbReference>
<protein>
    <recommendedName>
        <fullName evidence="7">Flagellar protein</fullName>
    </recommendedName>
</protein>
<proteinExistence type="inferred from homology"/>
<feature type="transmembrane region" description="Helical" evidence="7">
    <location>
        <begin position="42"/>
        <end position="60"/>
    </location>
</feature>
<dbReference type="PANTHER" id="PTHR38766:SF1">
    <property type="entry name" value="FLAGELLAR PROTEIN FLIO"/>
    <property type="match status" value="1"/>
</dbReference>
<keyword evidence="8" id="KW-0969">Cilium</keyword>
<evidence type="ECO:0000313" key="8">
    <source>
        <dbReference type="EMBL" id="MDR5895165.1"/>
    </source>
</evidence>
<dbReference type="InterPro" id="IPR052205">
    <property type="entry name" value="FliO/MopB"/>
</dbReference>
<name>A0ABU1GTK7_9GAMM</name>
<comment type="similarity">
    <text evidence="6 7">Belongs to the FliO/MopB family.</text>
</comment>
<dbReference type="Proteomes" id="UP001269375">
    <property type="component" value="Unassembled WGS sequence"/>
</dbReference>
<keyword evidence="9" id="KW-1185">Reference proteome</keyword>
<keyword evidence="3 7" id="KW-1133">Transmembrane helix</keyword>
<keyword evidence="2 7" id="KW-0812">Transmembrane</keyword>
<organism evidence="8 9">
    <name type="scientific">Larsenimonas suaedae</name>
    <dbReference type="NCBI Taxonomy" id="1851019"/>
    <lineage>
        <taxon>Bacteria</taxon>
        <taxon>Pseudomonadati</taxon>
        <taxon>Pseudomonadota</taxon>
        <taxon>Gammaproteobacteria</taxon>
        <taxon>Oceanospirillales</taxon>
        <taxon>Halomonadaceae</taxon>
        <taxon>Larsenimonas</taxon>
    </lineage>
</organism>
<comment type="caution">
    <text evidence="8">The sequence shown here is derived from an EMBL/GenBank/DDBJ whole genome shotgun (WGS) entry which is preliminary data.</text>
</comment>